<dbReference type="EMBL" id="JARQGV010000004">
    <property type="protein sequence ID" value="MDT2253365.1"/>
    <property type="molecule type" value="Genomic_DNA"/>
</dbReference>
<dbReference type="InterPro" id="IPR021320">
    <property type="entry name" value="DUF2905"/>
</dbReference>
<reference evidence="2" key="2">
    <citation type="submission" date="2023-03" db="EMBL/GenBank/DDBJ databases">
        <authorList>
            <person name="Obshta O."/>
            <person name="Zabrodski M.W."/>
            <person name="Soomro T."/>
            <person name="Wilson G."/>
            <person name="Masood F."/>
            <person name="Thebeau J."/>
            <person name="Bezerra Da Silva M.C."/>
            <person name="Raza F."/>
            <person name="Biganski S."/>
            <person name="Jose M."/>
            <person name="Camilli M."/>
            <person name="Kozii I.V."/>
            <person name="Kozii R.V."/>
            <person name="Simko E."/>
            <person name="Wood S.C."/>
        </authorList>
    </citation>
    <scope>NUCLEOTIDE SEQUENCE</scope>
    <source>
        <strain evidence="2">PL001</strain>
    </source>
</reference>
<name>A0AAP5N5G4_9BACL</name>
<dbReference type="PANTHER" id="PTHR36443:SF1">
    <property type="entry name" value="BSR5223 PROTEIN"/>
    <property type="match status" value="1"/>
</dbReference>
<proteinExistence type="predicted"/>
<feature type="transmembrane region" description="Helical" evidence="1">
    <location>
        <begin position="45"/>
        <end position="68"/>
    </location>
</feature>
<keyword evidence="1" id="KW-1133">Transmembrane helix</keyword>
<keyword evidence="1" id="KW-0812">Transmembrane</keyword>
<gene>
    <name evidence="2" type="ORF">P7H09_19485</name>
</gene>
<dbReference type="PANTHER" id="PTHR36443">
    <property type="entry name" value="BSR5223 PROTEIN"/>
    <property type="match status" value="1"/>
</dbReference>
<evidence type="ECO:0000313" key="2">
    <source>
        <dbReference type="EMBL" id="MDT2253365.1"/>
    </source>
</evidence>
<protein>
    <submittedName>
        <fullName evidence="2">DUF2905 domain-containing protein</fullName>
    </submittedName>
</protein>
<dbReference type="Pfam" id="PF11146">
    <property type="entry name" value="DUF2905"/>
    <property type="match status" value="1"/>
</dbReference>
<dbReference type="RefSeq" id="WP_046655216.1">
    <property type="nucleotide sequence ID" value="NZ_CP121102.1"/>
</dbReference>
<dbReference type="AlphaFoldDB" id="A0AAP5N5G4"/>
<dbReference type="Proteomes" id="UP001259239">
    <property type="component" value="Unassembled WGS sequence"/>
</dbReference>
<feature type="transmembrane region" description="Helical" evidence="1">
    <location>
        <begin position="7"/>
        <end position="25"/>
    </location>
</feature>
<reference evidence="2" key="1">
    <citation type="journal article" date="2023" name="J. Vet. Diagn. Invest.">
        <title>Oxytetracycline-resistant Paenibacillus larvae identified in commercial beekeeping operations in Saskatchewan using pooled honey sampling.</title>
        <authorList>
            <person name="Obshta O."/>
            <person name="Zabrodski M.W."/>
            <person name="Soomro T."/>
            <person name="Wilson G."/>
            <person name="Masood F."/>
            <person name="Thebeau J."/>
            <person name="Silva M.C.B."/>
            <person name="Biganski S."/>
            <person name="Kozii I.V."/>
            <person name="Koziy R.V."/>
            <person name="Raza M.F."/>
            <person name="Jose M.S."/>
            <person name="Simko E."/>
            <person name="Wood S.C."/>
        </authorList>
    </citation>
    <scope>NUCLEOTIDE SEQUENCE</scope>
    <source>
        <strain evidence="2">PL001</strain>
    </source>
</reference>
<evidence type="ECO:0000313" key="3">
    <source>
        <dbReference type="Proteomes" id="UP001259239"/>
    </source>
</evidence>
<organism evidence="2 3">
    <name type="scientific">Paenibacillus larvae</name>
    <dbReference type="NCBI Taxonomy" id="1464"/>
    <lineage>
        <taxon>Bacteria</taxon>
        <taxon>Bacillati</taxon>
        <taxon>Bacillota</taxon>
        <taxon>Bacilli</taxon>
        <taxon>Bacillales</taxon>
        <taxon>Paenibacillaceae</taxon>
        <taxon>Paenibacillus</taxon>
    </lineage>
</organism>
<sequence>MFQLPKLLITLGIILIVIVGIWLLAGRWLPIGKLPGDIVVKKENFTFYFPIVTCIVLSVIISLILYVIRLFR</sequence>
<evidence type="ECO:0000256" key="1">
    <source>
        <dbReference type="SAM" id="Phobius"/>
    </source>
</evidence>
<comment type="caution">
    <text evidence="2">The sequence shown here is derived from an EMBL/GenBank/DDBJ whole genome shotgun (WGS) entry which is preliminary data.</text>
</comment>
<keyword evidence="1" id="KW-0472">Membrane</keyword>
<accession>A0AAP5N5G4</accession>